<evidence type="ECO:0000313" key="3">
    <source>
        <dbReference type="Proteomes" id="UP000433577"/>
    </source>
</evidence>
<evidence type="ECO:0000313" key="2">
    <source>
        <dbReference type="EMBL" id="QGZ65414.1"/>
    </source>
</evidence>
<dbReference type="RefSeq" id="WP_158955825.1">
    <property type="nucleotide sequence ID" value="NZ_CP046915.1"/>
</dbReference>
<dbReference type="EMBL" id="CP046915">
    <property type="protein sequence ID" value="QGZ65414.1"/>
    <property type="molecule type" value="Genomic_DNA"/>
</dbReference>
<dbReference type="InterPro" id="IPR023606">
    <property type="entry name" value="CoA-Trfase_III_dom_1_sf"/>
</dbReference>
<dbReference type="Gene3D" id="3.30.1540.10">
    <property type="entry name" value="formyl-coa transferase, domain 3"/>
    <property type="match status" value="1"/>
</dbReference>
<dbReference type="GO" id="GO:0008410">
    <property type="term" value="F:CoA-transferase activity"/>
    <property type="evidence" value="ECO:0007669"/>
    <property type="project" value="TreeGrafter"/>
</dbReference>
<dbReference type="InterPro" id="IPR044855">
    <property type="entry name" value="CoA-Trfase_III_dom3_sf"/>
</dbReference>
<protein>
    <submittedName>
        <fullName evidence="2">CoA transferase</fullName>
    </submittedName>
</protein>
<dbReference type="Proteomes" id="UP000433577">
    <property type="component" value="Chromosome 3"/>
</dbReference>
<dbReference type="PANTHER" id="PTHR48207">
    <property type="entry name" value="SUCCINATE--HYDROXYMETHYLGLUTARATE COA-TRANSFERASE"/>
    <property type="match status" value="1"/>
</dbReference>
<dbReference type="Gene3D" id="3.40.50.10540">
    <property type="entry name" value="Crotonobetainyl-coa:carnitine coa-transferase, domain 1"/>
    <property type="match status" value="1"/>
</dbReference>
<reference evidence="2 3" key="1">
    <citation type="submission" date="2019-12" db="EMBL/GenBank/DDBJ databases">
        <title>Paraburkholderia acidiphila 7Q-K02 sp. nov and Paraburkholderia acidisoli DHF22 sp. nov., two strains isolated from forest soil.</title>
        <authorList>
            <person name="Gao Z."/>
            <person name="Qiu L."/>
        </authorList>
    </citation>
    <scope>NUCLEOTIDE SEQUENCE [LARGE SCALE GENOMIC DNA]</scope>
    <source>
        <strain evidence="2 3">DHF22</strain>
    </source>
</reference>
<accession>A0A7Z2GPP9</accession>
<keyword evidence="1 2" id="KW-0808">Transferase</keyword>
<name>A0A7Z2GPP9_9BURK</name>
<dbReference type="PANTHER" id="PTHR48207:SF4">
    <property type="entry name" value="BLL6097 PROTEIN"/>
    <property type="match status" value="1"/>
</dbReference>
<evidence type="ECO:0000256" key="1">
    <source>
        <dbReference type="ARBA" id="ARBA00022679"/>
    </source>
</evidence>
<dbReference type="KEGG" id="pacs:FAZ98_27015"/>
<dbReference type="OrthoDB" id="5294844at2"/>
<dbReference type="InterPro" id="IPR050483">
    <property type="entry name" value="CoA-transferase_III_domain"/>
</dbReference>
<dbReference type="Pfam" id="PF02515">
    <property type="entry name" value="CoA_transf_3"/>
    <property type="match status" value="1"/>
</dbReference>
<dbReference type="AlphaFoldDB" id="A0A7Z2GPP9"/>
<keyword evidence="3" id="KW-1185">Reference proteome</keyword>
<dbReference type="SUPFAM" id="SSF89796">
    <property type="entry name" value="CoA-transferase family III (CaiB/BaiF)"/>
    <property type="match status" value="1"/>
</dbReference>
<dbReference type="InterPro" id="IPR003673">
    <property type="entry name" value="CoA-Trfase_fam_III"/>
</dbReference>
<organism evidence="2 3">
    <name type="scientific">Paraburkholderia acidisoli</name>
    <dbReference type="NCBI Taxonomy" id="2571748"/>
    <lineage>
        <taxon>Bacteria</taxon>
        <taxon>Pseudomonadati</taxon>
        <taxon>Pseudomonadota</taxon>
        <taxon>Betaproteobacteria</taxon>
        <taxon>Burkholderiales</taxon>
        <taxon>Burkholderiaceae</taxon>
        <taxon>Paraburkholderia</taxon>
    </lineage>
</organism>
<gene>
    <name evidence="2" type="ORF">FAZ98_27015</name>
</gene>
<sequence length="392" mass="42492">MSGPLKGVRVLDLTSVAMGPYATQILGDMGADVVKIEPQAGDVFRHIAPCVHEGMGAAFLNLNRNKRSAVLDLKTAAGREALLALVKEADVLVFNVRPQSMQKLGLDYATLAAINPRLIYCGAYGFSERGPYAGRPAFDDIVQAMSGAAALQGHGSESGPAYMNTILADKVAGLTIAYSVSMALFERERSGQGQAIEVPMFETVVSFLLTEHLAGQTFRPARGPAGYDRVLSEHRRPYRTKDGYIGLLPYTDAQWRRFFEVAGCAHHADDPRFDKTAARSRHIDTLYALVTEIVAQRGTDEWVDVLSAADLPVTRVLRPEQLLDDEHLRTTGFFRADTHPTEGALTTVAIPVTFSRTPGDVRRLAPNLGEHTEEVLAEAGVQNTLGTVSSTA</sequence>
<proteinExistence type="predicted"/>